<dbReference type="Proteomes" id="UP001163603">
    <property type="component" value="Chromosome 7"/>
</dbReference>
<dbReference type="EMBL" id="CM047742">
    <property type="protein sequence ID" value="KAJ0035539.1"/>
    <property type="molecule type" value="Genomic_DNA"/>
</dbReference>
<gene>
    <name evidence="1" type="ORF">Pint_25911</name>
</gene>
<evidence type="ECO:0000313" key="2">
    <source>
        <dbReference type="Proteomes" id="UP001163603"/>
    </source>
</evidence>
<name>A0ACC0YGW2_9ROSI</name>
<reference evidence="2" key="1">
    <citation type="journal article" date="2023" name="G3 (Bethesda)">
        <title>Genome assembly and association tests identify interacting loci associated with vigor, precocity, and sex in interspecific pistachio rootstocks.</title>
        <authorList>
            <person name="Palmer W."/>
            <person name="Jacygrad E."/>
            <person name="Sagayaradj S."/>
            <person name="Cavanaugh K."/>
            <person name="Han R."/>
            <person name="Bertier L."/>
            <person name="Beede B."/>
            <person name="Kafkas S."/>
            <person name="Golino D."/>
            <person name="Preece J."/>
            <person name="Michelmore R."/>
        </authorList>
    </citation>
    <scope>NUCLEOTIDE SEQUENCE [LARGE SCALE GENOMIC DNA]</scope>
</reference>
<evidence type="ECO:0000313" key="1">
    <source>
        <dbReference type="EMBL" id="KAJ0035539.1"/>
    </source>
</evidence>
<organism evidence="1 2">
    <name type="scientific">Pistacia integerrima</name>
    <dbReference type="NCBI Taxonomy" id="434235"/>
    <lineage>
        <taxon>Eukaryota</taxon>
        <taxon>Viridiplantae</taxon>
        <taxon>Streptophyta</taxon>
        <taxon>Embryophyta</taxon>
        <taxon>Tracheophyta</taxon>
        <taxon>Spermatophyta</taxon>
        <taxon>Magnoliopsida</taxon>
        <taxon>eudicotyledons</taxon>
        <taxon>Gunneridae</taxon>
        <taxon>Pentapetalae</taxon>
        <taxon>rosids</taxon>
        <taxon>malvids</taxon>
        <taxon>Sapindales</taxon>
        <taxon>Anacardiaceae</taxon>
        <taxon>Pistacia</taxon>
    </lineage>
</organism>
<comment type="caution">
    <text evidence="1">The sequence shown here is derived from an EMBL/GenBank/DDBJ whole genome shotgun (WGS) entry which is preliminary data.</text>
</comment>
<proteinExistence type="predicted"/>
<protein>
    <submittedName>
        <fullName evidence="1">Uncharacterized protein</fullName>
    </submittedName>
</protein>
<accession>A0ACC0YGW2</accession>
<sequence length="705" mass="81680">MEAISIESDPHLYFQVGKIKISEGMKCLLDLVKWYKDNLTPENAGRVNEIMAYLKSLQQQVVQEIESLAQQGEVLVSSNVNGTDLQRGQEITQIREQNVNFGPTLNQEIEMVMNQNIENTSSAKRRKLKSKVWEDFTKYEGIDKKEWAKCKHCKKDFVGSSKSGTTHLKNHLKSCSSSKNPSGGVEKPKEKSVIDPELNGYDLVLKIIKYGLNSIKNYILDVYKQEKDMLYRYLHKLPSRFNVTIENKSGLWFLTSWFIDDSWELKKMISLLGRYGDEDEVVYEIVRSWIVDWNIDKKLCSMVRVGYFDVFEREEVIKNTNNLVNERGSLPFIGYFWPISLLLHEFECVINFHQLTRVSRNDISTKALKLCYYASMSSNVNKFQYTVKEALSMGKIVTSNSVTSYSRFDVDMLEWVMGCKEAFCELEHMDPDFKSINFMKDDWDEATLLYNSWKVLEDLRKEARNLLDPKHKTANVCFPMFCDIYLKLVQLGKSENHYYCHVASRFGKYFDQYWDKSNLILVITVILDPRFKTDIVKQFYKEIYGNDVDAYFKKIMDDVTNIYNKYAEGTNNSKSSSHSGHGASNSSITLSQKLHIIRTSSAFSQHVNDTATPESELDCYLRDSKCPSSEGFDILEWWLVNSPTYPILAKIARDFLSIPIYTPLSGLDFSLLHEIMDIYRCSNLDDDLKWPLACTKVWLNSSVIK</sequence>
<keyword evidence="2" id="KW-1185">Reference proteome</keyword>